<dbReference type="GO" id="GO:0006623">
    <property type="term" value="P:protein targeting to vacuole"/>
    <property type="evidence" value="ECO:0007669"/>
    <property type="project" value="InterPro"/>
</dbReference>
<dbReference type="Pfam" id="PF12816">
    <property type="entry name" value="TPR_Vps8"/>
    <property type="match status" value="1"/>
</dbReference>
<dbReference type="GO" id="GO:0030897">
    <property type="term" value="C:HOPS complex"/>
    <property type="evidence" value="ECO:0007669"/>
    <property type="project" value="TreeGrafter"/>
</dbReference>
<dbReference type="PROSITE" id="PS00479">
    <property type="entry name" value="ZF_DAG_PE_1"/>
    <property type="match status" value="1"/>
</dbReference>
<comment type="similarity">
    <text evidence="1">Belongs to the VPS8 family.</text>
</comment>
<evidence type="ECO:0000259" key="6">
    <source>
        <dbReference type="PROSITE" id="PS00479"/>
    </source>
</evidence>
<dbReference type="Pfam" id="PF23410">
    <property type="entry name" value="Beta-prop_VPS8"/>
    <property type="match status" value="1"/>
</dbReference>
<dbReference type="InterPro" id="IPR045111">
    <property type="entry name" value="Vps41/Vps8"/>
</dbReference>
<dbReference type="PROSITE" id="PS50236">
    <property type="entry name" value="CHCR"/>
    <property type="match status" value="1"/>
</dbReference>
<feature type="repeat" description="CHCR" evidence="4">
    <location>
        <begin position="930"/>
        <end position="1099"/>
    </location>
</feature>
<name>A0A7I8W5C4_9ANNE</name>
<dbReference type="InterPro" id="IPR002219">
    <property type="entry name" value="PKC_DAG/PE"/>
</dbReference>
<protein>
    <submittedName>
        <fullName evidence="7">DgyrCDS11656</fullName>
    </submittedName>
</protein>
<dbReference type="PANTHER" id="PTHR12616">
    <property type="entry name" value="VACUOLAR PROTEIN SORTING VPS41"/>
    <property type="match status" value="1"/>
</dbReference>
<dbReference type="GO" id="GO:0034058">
    <property type="term" value="P:endosomal vesicle fusion"/>
    <property type="evidence" value="ECO:0007669"/>
    <property type="project" value="TreeGrafter"/>
</dbReference>
<reference evidence="7 8" key="1">
    <citation type="submission" date="2020-08" db="EMBL/GenBank/DDBJ databases">
        <authorList>
            <person name="Hejnol A."/>
        </authorList>
    </citation>
    <scope>NUCLEOTIDE SEQUENCE [LARGE SCALE GENOMIC DNA]</scope>
</reference>
<gene>
    <name evidence="7" type="ORF">DGYR_LOCUS10986</name>
</gene>
<feature type="region of interest" description="Disordered" evidence="5">
    <location>
        <begin position="29"/>
        <end position="74"/>
    </location>
</feature>
<dbReference type="EMBL" id="CAJFCJ010000019">
    <property type="protein sequence ID" value="CAD5123299.1"/>
    <property type="molecule type" value="Genomic_DNA"/>
</dbReference>
<keyword evidence="2" id="KW-0813">Transport</keyword>
<sequence length="1268" mass="142964">MAEEKADLSNLNFDLDEIDDEEFNLPQVEAPTLESILNESDNEDLDPHSLEYDDSQSVSSIESQDTPKKKRKPISAVRSASAILRHIVLKSVSAQLSSAVDRVSAGSPTVLAVGKLLAVGTSHGLVLVFDPNQSLKWCLGSSVVGVQYGAVTALTFDKTSTRLLCGFAKSVITMWDTTNGKLLRTITDAHPPGTAILNLQFTDSHTLAVSSDSGGSVFELEFKKLIAVRSCESRCLFSGSRGEVCCVKALHTEAEPNHPLMNLGVIAMGTLSKLLLVALRPQLKVVYAEPLTGTPNTLPLLAWQFVVIQLNDGSKVFDPVLAFARQQSIHFVQLICRKGAELSFNKLKTITVNYTLLNIAWLNTRALILLDQSEKFHILDIRNEFELDVVDVANIRFVYSSSFYKSLATGGNVSKAMAYAADVACYSSIATYSKQLLLLGVEGVHVYSLRTWKERIDAVVKTSYLDEALKLAVSFYTAKHGETAAVLGLPIQIQRRKVLVRKRVVELANQYTNWALSTNGDEDFWDYVARILIESLINVDERRELVRTIYTKFESNQLSKRAFLENVEPFVISGKAPDLGPSIMRDLVEYYESTDQLHRLEACLNQVDMSTIDTNKVVQLCWNFGLYDAFISVYNRGLNDYSTPIEKLANLLETSDESEEMRKLGNKLLVYISCSLSGAAYPVGDIKEEKKSNVKLEVFDCVTRLHSSRKREDEASYPYMRILLRFDTVEFLNVLALASRSEPEFNGENTEGATRLQRLLDILLRVMVESERRFESSQMAALFTFVTRLLARNNNVIVSRGLLEKLLLSVPAESRATPGGQVRHDEREQALQELLDNGGQEYFDEDRLLELCEHAKFYKVCRLIYEKRRRFGDVWRSLWNDSNSTESALNYLYSVLMNHVPNLKESEREDIKATSSKHIAELVRHDADRAARFTLLGLFKDVKTASNTLADPEDKYRLLKAIIEISPNQDNDIHNELIELMAEFQPKLIESHLRSVYNQFDASKALEVCKRKNIVPAVAILYEKDGMLMEAFETLFGDVQKKLEGFISAGKDTVELQKSVEAVSDLCRRHSKALDGDNGKKLWFRLLDVLLAADEFVKDRIDCLAEVCQNLLRSMVGHVPLSDIVQRLMKTRTGTFSQVRPLLTALLANYNYETTLLDICRKLVENDAARHLKEYHDLRGKAITPSIICCLCNGIIEDDNICFKCTHTYHLNCLQKEIYCRLCARRKPKNCHMTVLRRQPLKIESPWASSDILPSELRLKPPPPYSAK</sequence>
<dbReference type="Gene3D" id="2.130.10.10">
    <property type="entry name" value="YVTN repeat-like/Quinoprotein amine dehydrogenase"/>
    <property type="match status" value="1"/>
</dbReference>
<dbReference type="InterPro" id="IPR016024">
    <property type="entry name" value="ARM-type_fold"/>
</dbReference>
<keyword evidence="3" id="KW-0653">Protein transport</keyword>
<dbReference type="OrthoDB" id="289913at2759"/>
<comment type="caution">
    <text evidence="7">The sequence shown here is derived from an EMBL/GenBank/DDBJ whole genome shotgun (WGS) entry which is preliminary data.</text>
</comment>
<evidence type="ECO:0000256" key="4">
    <source>
        <dbReference type="PROSITE-ProRule" id="PRU01006"/>
    </source>
</evidence>
<proteinExistence type="inferred from homology"/>
<dbReference type="SUPFAM" id="SSF50998">
    <property type="entry name" value="Quinoprotein alcohol dehydrogenase-like"/>
    <property type="match status" value="1"/>
</dbReference>
<evidence type="ECO:0000313" key="7">
    <source>
        <dbReference type="EMBL" id="CAD5123299.1"/>
    </source>
</evidence>
<dbReference type="PANTHER" id="PTHR12616:SF8">
    <property type="entry name" value="VACUOLAR PROTEIN SORTING-ASSOCIATED PROTEIN 8 HOMOLOG"/>
    <property type="match status" value="1"/>
</dbReference>
<evidence type="ECO:0000256" key="1">
    <source>
        <dbReference type="ARBA" id="ARBA00009422"/>
    </source>
</evidence>
<dbReference type="AlphaFoldDB" id="A0A7I8W5C4"/>
<evidence type="ECO:0000313" key="8">
    <source>
        <dbReference type="Proteomes" id="UP000549394"/>
    </source>
</evidence>
<dbReference type="InterPro" id="IPR025941">
    <property type="entry name" value="Vps8_central_dom"/>
</dbReference>
<accession>A0A7I8W5C4</accession>
<dbReference type="InterPro" id="IPR000547">
    <property type="entry name" value="Clathrin_H-chain/VPS_repeat"/>
</dbReference>
<evidence type="ECO:0000256" key="5">
    <source>
        <dbReference type="SAM" id="MobiDB-lite"/>
    </source>
</evidence>
<dbReference type="Proteomes" id="UP000549394">
    <property type="component" value="Unassembled WGS sequence"/>
</dbReference>
<feature type="compositionally biased region" description="Polar residues" evidence="5">
    <location>
        <begin position="55"/>
        <end position="64"/>
    </location>
</feature>
<keyword evidence="8" id="KW-1185">Reference proteome</keyword>
<organism evidence="7 8">
    <name type="scientific">Dimorphilus gyrociliatus</name>
    <dbReference type="NCBI Taxonomy" id="2664684"/>
    <lineage>
        <taxon>Eukaryota</taxon>
        <taxon>Metazoa</taxon>
        <taxon>Spiralia</taxon>
        <taxon>Lophotrochozoa</taxon>
        <taxon>Annelida</taxon>
        <taxon>Polychaeta</taxon>
        <taxon>Polychaeta incertae sedis</taxon>
        <taxon>Dinophilidae</taxon>
        <taxon>Dimorphilus</taxon>
    </lineage>
</organism>
<dbReference type="GO" id="GO:0005770">
    <property type="term" value="C:late endosome"/>
    <property type="evidence" value="ECO:0007669"/>
    <property type="project" value="TreeGrafter"/>
</dbReference>
<dbReference type="InterPro" id="IPR015943">
    <property type="entry name" value="WD40/YVTN_repeat-like_dom_sf"/>
</dbReference>
<feature type="domain" description="Phorbol-ester/DAG-type" evidence="6">
    <location>
        <begin position="1176"/>
        <end position="1223"/>
    </location>
</feature>
<dbReference type="SUPFAM" id="SSF48371">
    <property type="entry name" value="ARM repeat"/>
    <property type="match status" value="1"/>
</dbReference>
<evidence type="ECO:0000256" key="3">
    <source>
        <dbReference type="ARBA" id="ARBA00022927"/>
    </source>
</evidence>
<dbReference type="InterPro" id="IPR011047">
    <property type="entry name" value="Quinoprotein_ADH-like_sf"/>
</dbReference>
<evidence type="ECO:0000256" key="2">
    <source>
        <dbReference type="ARBA" id="ARBA00022448"/>
    </source>
</evidence>